<reference evidence="2 3" key="1">
    <citation type="submission" date="2022-12" db="EMBL/GenBank/DDBJ databases">
        <title>Draft genome sequence of Paenibacillus sp. dW9.</title>
        <authorList>
            <person name="Choi E.-W."/>
            <person name="Kim D.-U."/>
        </authorList>
    </citation>
    <scope>NUCLEOTIDE SEQUENCE [LARGE SCALE GENOMIC DNA]</scope>
    <source>
        <strain evidence="3">dW9</strain>
    </source>
</reference>
<dbReference type="EMBL" id="JAQAGZ010000009">
    <property type="protein sequence ID" value="MCZ8513873.1"/>
    <property type="molecule type" value="Genomic_DNA"/>
</dbReference>
<accession>A0ABT4QAF7</accession>
<dbReference type="PANTHER" id="PTHR30419:SF28">
    <property type="entry name" value="HTH-TYPE TRANSCRIPTIONAL REGULATOR BSDA"/>
    <property type="match status" value="1"/>
</dbReference>
<sequence length="93" mass="10842">MFRQNDIKARIEYRIDDDYTIMSMVENGLGISILAELILKRTQYHIVTKETSPSFSRRIGIAIKNKKQASMAVRCFLDFIVENNERYISLVIP</sequence>
<gene>
    <name evidence="2" type="ORF">O9H85_15820</name>
</gene>
<dbReference type="RefSeq" id="WP_269882394.1">
    <property type="nucleotide sequence ID" value="NZ_JAQAGZ010000009.1"/>
</dbReference>
<keyword evidence="3" id="KW-1185">Reference proteome</keyword>
<evidence type="ECO:0000259" key="1">
    <source>
        <dbReference type="Pfam" id="PF03466"/>
    </source>
</evidence>
<dbReference type="Pfam" id="PF03466">
    <property type="entry name" value="LysR_substrate"/>
    <property type="match status" value="1"/>
</dbReference>
<proteinExistence type="predicted"/>
<protein>
    <submittedName>
        <fullName evidence="2">LysR family transcriptional regulator substrate-binding protein</fullName>
    </submittedName>
</protein>
<organism evidence="2 3">
    <name type="scientific">Paenibacillus gyeongsangnamensis</name>
    <dbReference type="NCBI Taxonomy" id="3388067"/>
    <lineage>
        <taxon>Bacteria</taxon>
        <taxon>Bacillati</taxon>
        <taxon>Bacillota</taxon>
        <taxon>Bacilli</taxon>
        <taxon>Bacillales</taxon>
        <taxon>Paenibacillaceae</taxon>
        <taxon>Paenibacillus</taxon>
    </lineage>
</organism>
<dbReference type="PANTHER" id="PTHR30419">
    <property type="entry name" value="HTH-TYPE TRANSCRIPTIONAL REGULATOR YBHD"/>
    <property type="match status" value="1"/>
</dbReference>
<dbReference type="Proteomes" id="UP001527882">
    <property type="component" value="Unassembled WGS sequence"/>
</dbReference>
<dbReference type="InterPro" id="IPR050950">
    <property type="entry name" value="HTH-type_LysR_regulators"/>
</dbReference>
<dbReference type="Gene3D" id="3.40.190.290">
    <property type="match status" value="1"/>
</dbReference>
<feature type="domain" description="LysR substrate-binding" evidence="1">
    <location>
        <begin position="2"/>
        <end position="83"/>
    </location>
</feature>
<evidence type="ECO:0000313" key="2">
    <source>
        <dbReference type="EMBL" id="MCZ8513873.1"/>
    </source>
</evidence>
<dbReference type="InterPro" id="IPR005119">
    <property type="entry name" value="LysR_subst-bd"/>
</dbReference>
<dbReference type="SUPFAM" id="SSF53850">
    <property type="entry name" value="Periplasmic binding protein-like II"/>
    <property type="match status" value="1"/>
</dbReference>
<comment type="caution">
    <text evidence="2">The sequence shown here is derived from an EMBL/GenBank/DDBJ whole genome shotgun (WGS) entry which is preliminary data.</text>
</comment>
<name>A0ABT4QAF7_9BACL</name>
<dbReference type="CDD" id="cd05466">
    <property type="entry name" value="PBP2_LTTR_substrate"/>
    <property type="match status" value="1"/>
</dbReference>
<evidence type="ECO:0000313" key="3">
    <source>
        <dbReference type="Proteomes" id="UP001527882"/>
    </source>
</evidence>